<organism evidence="1">
    <name type="scientific">Picea glauca</name>
    <name type="common">White spruce</name>
    <name type="synonym">Pinus glauca</name>
    <dbReference type="NCBI Taxonomy" id="3330"/>
    <lineage>
        <taxon>Eukaryota</taxon>
        <taxon>Viridiplantae</taxon>
        <taxon>Streptophyta</taxon>
        <taxon>Embryophyta</taxon>
        <taxon>Tracheophyta</taxon>
        <taxon>Spermatophyta</taxon>
        <taxon>Pinopsida</taxon>
        <taxon>Pinidae</taxon>
        <taxon>Conifers I</taxon>
        <taxon>Pinales</taxon>
        <taxon>Pinaceae</taxon>
        <taxon>Picea</taxon>
    </lineage>
</organism>
<proteinExistence type="predicted"/>
<evidence type="ECO:0000313" key="1">
    <source>
        <dbReference type="EMBL" id="KUM48561.1"/>
    </source>
</evidence>
<dbReference type="AlphaFoldDB" id="A0A124GNE3"/>
<gene>
    <name evidence="1" type="ORF">ABT39_MTgene4576</name>
</gene>
<dbReference type="EMBL" id="LKAM01000005">
    <property type="protein sequence ID" value="KUM48561.1"/>
    <property type="molecule type" value="Genomic_DNA"/>
</dbReference>
<comment type="caution">
    <text evidence="1">The sequence shown here is derived from an EMBL/GenBank/DDBJ whole genome shotgun (WGS) entry which is preliminary data.</text>
</comment>
<geneLocation type="mitochondrion" evidence="1"/>
<protein>
    <submittedName>
        <fullName evidence="1">Uncharacterized protein</fullName>
    </submittedName>
</protein>
<reference evidence="1" key="1">
    <citation type="journal article" date="2015" name="Genome Biol. Evol.">
        <title>Organellar Genomes of White Spruce (Picea glauca): Assembly and Annotation.</title>
        <authorList>
            <person name="Jackman S.D."/>
            <person name="Warren R.L."/>
            <person name="Gibb E.A."/>
            <person name="Vandervalk B.P."/>
            <person name="Mohamadi H."/>
            <person name="Chu J."/>
            <person name="Raymond A."/>
            <person name="Pleasance S."/>
            <person name="Coope R."/>
            <person name="Wildung M.R."/>
            <person name="Ritland C.E."/>
            <person name="Bousquet J."/>
            <person name="Jones S.J."/>
            <person name="Bohlmann J."/>
            <person name="Birol I."/>
        </authorList>
    </citation>
    <scope>NUCLEOTIDE SEQUENCE [LARGE SCALE GENOMIC DNA]</scope>
    <source>
        <tissue evidence="1">Flushing bud</tissue>
    </source>
</reference>
<keyword evidence="1" id="KW-0496">Mitochondrion</keyword>
<accession>A0A124GNE3</accession>
<name>A0A124GNE3_PICGL</name>
<sequence>MRLPTSPLAERKEMPLLSHLTRERDAPSLIPEIIKRSPYRQRKYFPLRIISYIMHVATPIT</sequence>